<dbReference type="EMBL" id="AVOT02014424">
    <property type="protein sequence ID" value="MBW0497861.1"/>
    <property type="molecule type" value="Genomic_DNA"/>
</dbReference>
<evidence type="ECO:0000313" key="2">
    <source>
        <dbReference type="EMBL" id="MBW0497861.1"/>
    </source>
</evidence>
<feature type="coiled-coil region" evidence="1">
    <location>
        <begin position="341"/>
        <end position="368"/>
    </location>
</feature>
<sequence length="446" mass="51842">MKQIVKQKIQKIQQLEAKFQSGEHSLESFLAKFNIQEAGTSKGKQHQHSRISVGKPKLQNLSSQNTLCNTSNMKSKIPQMVKQKGGKQFPNPPLPRKQNQHQLLNIEIPEGLQPTKKAFYKHIKILWDLIYQHPIPISPDYSMLKEFNFHFSFLKEITAHSEKTDIPPLVPLEEIITLRNMKPGKKKFGTSIIHMGDFSIKCIILLLAKLGIFQWAPDLKDASDTLYNKACRIIAIQKFWQISIGGAYEFINVNFSYLEDLQLLTKFYNHYVHWYMAQIYKKEAKESGKYAKDEERRDILRVAHEFPQQHLKVLANPDAHIDDELDTTSNKYMIKKVECRSEKANKFMRRLDEEIEKAQNAEQKVNQRCQCHMPADGMASIGKYAPKGLPIDFYNTYWYNNHTAGQEQSFADSYNVAFLPDTSKSLIGNQHPDERLSDKRFTQKYW</sequence>
<evidence type="ECO:0000313" key="3">
    <source>
        <dbReference type="Proteomes" id="UP000765509"/>
    </source>
</evidence>
<dbReference type="AlphaFoldDB" id="A0A9Q3HAW9"/>
<protein>
    <submittedName>
        <fullName evidence="2">Uncharacterized protein</fullName>
    </submittedName>
</protein>
<accession>A0A9Q3HAW9</accession>
<organism evidence="2 3">
    <name type="scientific">Austropuccinia psidii MF-1</name>
    <dbReference type="NCBI Taxonomy" id="1389203"/>
    <lineage>
        <taxon>Eukaryota</taxon>
        <taxon>Fungi</taxon>
        <taxon>Dikarya</taxon>
        <taxon>Basidiomycota</taxon>
        <taxon>Pucciniomycotina</taxon>
        <taxon>Pucciniomycetes</taxon>
        <taxon>Pucciniales</taxon>
        <taxon>Sphaerophragmiaceae</taxon>
        <taxon>Austropuccinia</taxon>
    </lineage>
</organism>
<dbReference type="Proteomes" id="UP000765509">
    <property type="component" value="Unassembled WGS sequence"/>
</dbReference>
<keyword evidence="3" id="KW-1185">Reference proteome</keyword>
<name>A0A9Q3HAW9_9BASI</name>
<reference evidence="2" key="1">
    <citation type="submission" date="2021-03" db="EMBL/GenBank/DDBJ databases">
        <title>Draft genome sequence of rust myrtle Austropuccinia psidii MF-1, a brazilian biotype.</title>
        <authorList>
            <person name="Quecine M.C."/>
            <person name="Pachon D.M.R."/>
            <person name="Bonatelli M.L."/>
            <person name="Correr F.H."/>
            <person name="Franceschini L.M."/>
            <person name="Leite T.F."/>
            <person name="Margarido G.R.A."/>
            <person name="Almeida C.A."/>
            <person name="Ferrarezi J.A."/>
            <person name="Labate C.A."/>
        </authorList>
    </citation>
    <scope>NUCLEOTIDE SEQUENCE</scope>
    <source>
        <strain evidence="2">MF-1</strain>
    </source>
</reference>
<dbReference type="OrthoDB" id="3056461at2759"/>
<evidence type="ECO:0000256" key="1">
    <source>
        <dbReference type="SAM" id="Coils"/>
    </source>
</evidence>
<comment type="caution">
    <text evidence="2">The sequence shown here is derived from an EMBL/GenBank/DDBJ whole genome shotgun (WGS) entry which is preliminary data.</text>
</comment>
<proteinExistence type="predicted"/>
<keyword evidence="1" id="KW-0175">Coiled coil</keyword>
<gene>
    <name evidence="2" type="ORF">O181_037576</name>
</gene>